<evidence type="ECO:0000313" key="13">
    <source>
        <dbReference type="Proteomes" id="UP001519460"/>
    </source>
</evidence>
<comment type="function">
    <text evidence="7">Involved in chromatin organization.</text>
</comment>
<keyword evidence="5" id="KW-0238">DNA-binding</keyword>
<dbReference type="PANTHER" id="PTHR13468:SF1">
    <property type="entry name" value="PROTEIN DEK"/>
    <property type="match status" value="1"/>
</dbReference>
<evidence type="ECO:0000256" key="7">
    <source>
        <dbReference type="ARBA" id="ARBA00056057"/>
    </source>
</evidence>
<dbReference type="GO" id="GO:0080135">
    <property type="term" value="P:regulation of cellular response to stress"/>
    <property type="evidence" value="ECO:0007669"/>
    <property type="project" value="UniProtKB-ARBA"/>
</dbReference>
<dbReference type="GO" id="GO:0006325">
    <property type="term" value="P:chromatin organization"/>
    <property type="evidence" value="ECO:0007669"/>
    <property type="project" value="UniProtKB-KW"/>
</dbReference>
<comment type="subunit">
    <text evidence="8">Found in a mRNA splicing-dependent exon junction complex (EJC) with DEK, RBM8A, RNPS1, SRRM1 and ALYREF/THOC4. Interacts with histones H2A, H2B, H3, H4, acetylated histone H4, non-phosphorylated DAXX and HDAC2. Component of the B-WICH complex, at least composed of SMARCA5/SNF2H, BAZ1B/WSTF, SF3B1, DEK, MYO1C, ERCC6, MYBBP1A and DDX21. Binds DNA.</text>
</comment>
<accession>A0ABD0KQN6</accession>
<feature type="domain" description="DEK-C" evidence="11">
    <location>
        <begin position="188"/>
        <end position="244"/>
    </location>
</feature>
<dbReference type="Pfam" id="PF08766">
    <property type="entry name" value="DEK_C"/>
    <property type="match status" value="1"/>
</dbReference>
<protein>
    <recommendedName>
        <fullName evidence="9">Protein DEK</fullName>
    </recommendedName>
</protein>
<dbReference type="SUPFAM" id="SSF109715">
    <property type="entry name" value="DEK C-terminal domain"/>
    <property type="match status" value="1"/>
</dbReference>
<dbReference type="InterPro" id="IPR044198">
    <property type="entry name" value="DEK"/>
</dbReference>
<evidence type="ECO:0000256" key="6">
    <source>
        <dbReference type="ARBA" id="ARBA00023242"/>
    </source>
</evidence>
<dbReference type="FunFam" id="1.10.10.60:FF:000148">
    <property type="entry name" value="Dek, isoform B"/>
    <property type="match status" value="1"/>
</dbReference>
<evidence type="ECO:0000256" key="5">
    <source>
        <dbReference type="ARBA" id="ARBA00023125"/>
    </source>
</evidence>
<dbReference type="GO" id="GO:0051052">
    <property type="term" value="P:regulation of DNA metabolic process"/>
    <property type="evidence" value="ECO:0007669"/>
    <property type="project" value="UniProtKB-ARBA"/>
</dbReference>
<feature type="compositionally biased region" description="Basic and acidic residues" evidence="10">
    <location>
        <begin position="181"/>
        <end position="193"/>
    </location>
</feature>
<organism evidence="12 13">
    <name type="scientific">Batillaria attramentaria</name>
    <dbReference type="NCBI Taxonomy" id="370345"/>
    <lineage>
        <taxon>Eukaryota</taxon>
        <taxon>Metazoa</taxon>
        <taxon>Spiralia</taxon>
        <taxon>Lophotrochozoa</taxon>
        <taxon>Mollusca</taxon>
        <taxon>Gastropoda</taxon>
        <taxon>Caenogastropoda</taxon>
        <taxon>Sorbeoconcha</taxon>
        <taxon>Cerithioidea</taxon>
        <taxon>Batillariidae</taxon>
        <taxon>Batillaria</taxon>
    </lineage>
</organism>
<keyword evidence="13" id="KW-1185">Reference proteome</keyword>
<evidence type="ECO:0000259" key="11">
    <source>
        <dbReference type="PROSITE" id="PS51998"/>
    </source>
</evidence>
<reference evidence="12 13" key="1">
    <citation type="journal article" date="2023" name="Sci. Data">
        <title>Genome assembly of the Korean intertidal mud-creeper Batillaria attramentaria.</title>
        <authorList>
            <person name="Patra A.K."/>
            <person name="Ho P.T."/>
            <person name="Jun S."/>
            <person name="Lee S.J."/>
            <person name="Kim Y."/>
            <person name="Won Y.J."/>
        </authorList>
    </citation>
    <scope>NUCLEOTIDE SEQUENCE [LARGE SCALE GENOMIC DNA]</scope>
    <source>
        <strain evidence="12">Wonlab-2016</strain>
    </source>
</reference>
<evidence type="ECO:0000313" key="12">
    <source>
        <dbReference type="EMBL" id="KAK7489502.1"/>
    </source>
</evidence>
<keyword evidence="4" id="KW-0156">Chromatin regulator</keyword>
<dbReference type="EMBL" id="JACVVK020000137">
    <property type="protein sequence ID" value="KAK7489502.1"/>
    <property type="molecule type" value="Genomic_DNA"/>
</dbReference>
<dbReference type="GO" id="GO:0005634">
    <property type="term" value="C:nucleus"/>
    <property type="evidence" value="ECO:0007669"/>
    <property type="project" value="UniProtKB-SubCell"/>
</dbReference>
<evidence type="ECO:0000256" key="9">
    <source>
        <dbReference type="ARBA" id="ARBA00074520"/>
    </source>
</evidence>
<dbReference type="Gene3D" id="1.10.10.60">
    <property type="entry name" value="Homeodomain-like"/>
    <property type="match status" value="1"/>
</dbReference>
<evidence type="ECO:0000256" key="10">
    <source>
        <dbReference type="SAM" id="MobiDB-lite"/>
    </source>
</evidence>
<feature type="compositionally biased region" description="Basic and acidic residues" evidence="10">
    <location>
        <begin position="139"/>
        <end position="171"/>
    </location>
</feature>
<evidence type="ECO:0000256" key="3">
    <source>
        <dbReference type="ARBA" id="ARBA00022765"/>
    </source>
</evidence>
<feature type="region of interest" description="Disordered" evidence="10">
    <location>
        <begin position="1"/>
        <end position="24"/>
    </location>
</feature>
<dbReference type="PROSITE" id="PS51998">
    <property type="entry name" value="DEK_C"/>
    <property type="match status" value="1"/>
</dbReference>
<keyword evidence="3" id="KW-0013">ADP-ribosylation</keyword>
<comment type="caution">
    <text evidence="12">The sequence shown here is derived from an EMBL/GenBank/DDBJ whole genome shotgun (WGS) entry which is preliminary data.</text>
</comment>
<feature type="compositionally biased region" description="Basic and acidic residues" evidence="10">
    <location>
        <begin position="118"/>
        <end position="131"/>
    </location>
</feature>
<proteinExistence type="predicted"/>
<evidence type="ECO:0000256" key="4">
    <source>
        <dbReference type="ARBA" id="ARBA00022853"/>
    </source>
</evidence>
<keyword evidence="2" id="KW-0597">Phosphoprotein</keyword>
<dbReference type="InterPro" id="IPR014876">
    <property type="entry name" value="DEK_C"/>
</dbReference>
<feature type="region of interest" description="Disordered" evidence="10">
    <location>
        <begin position="62"/>
        <end position="193"/>
    </location>
</feature>
<evidence type="ECO:0000256" key="1">
    <source>
        <dbReference type="ARBA" id="ARBA00004123"/>
    </source>
</evidence>
<evidence type="ECO:0000256" key="2">
    <source>
        <dbReference type="ARBA" id="ARBA00022553"/>
    </source>
</evidence>
<dbReference type="Proteomes" id="UP001519460">
    <property type="component" value="Unassembled WGS sequence"/>
</dbReference>
<name>A0ABD0KQN6_9CAEN</name>
<gene>
    <name evidence="12" type="ORF">BaRGS_00019301</name>
</gene>
<dbReference type="AlphaFoldDB" id="A0ABD0KQN6"/>
<comment type="subcellular location">
    <subcellularLocation>
        <location evidence="1">Nucleus</location>
    </subcellularLocation>
</comment>
<dbReference type="GO" id="GO:0003677">
    <property type="term" value="F:DNA binding"/>
    <property type="evidence" value="ECO:0007669"/>
    <property type="project" value="UniProtKB-KW"/>
</dbReference>
<keyword evidence="6" id="KW-0539">Nucleus</keyword>
<dbReference type="PANTHER" id="PTHR13468">
    <property type="entry name" value="DEK PROTEIN"/>
    <property type="match status" value="1"/>
</dbReference>
<evidence type="ECO:0000256" key="8">
    <source>
        <dbReference type="ARBA" id="ARBA00064832"/>
    </source>
</evidence>
<sequence length="271" mass="30897">MASKRKAASNDEGDGNQKKAKREQTFIQKYTETWPFIKRGKLDTYVACEICSTEFSFHQVERKRRYQAPSERHMKNTAIQSRGRENQQEDQNFYMICWKSKGGGDGGKKGAKRKRASKKDTKAKSKKETPPKKKAKVEKKKEPAKKENAKTKKQNGKQEKSPKKESKKKDSEESDSDDEPLAAKKDEPPTNDELKSAIKKILDGANLEEVTMKTVVKQVYEKYPSFDLTDRKDFIKATVKQVSLDRLFPESVCEVCACGGRFKGSKKTLVL</sequence>